<keyword evidence="10" id="KW-0961">Cell wall biogenesis/degradation</keyword>
<evidence type="ECO:0000256" key="4">
    <source>
        <dbReference type="ARBA" id="ARBA00022645"/>
    </source>
</evidence>
<dbReference type="EMBL" id="BMGY01000016">
    <property type="protein sequence ID" value="GGH85755.1"/>
    <property type="molecule type" value="Genomic_DNA"/>
</dbReference>
<dbReference type="SUPFAM" id="SSF56601">
    <property type="entry name" value="beta-lactamase/transpeptidase-like"/>
    <property type="match status" value="1"/>
</dbReference>
<evidence type="ECO:0000259" key="12">
    <source>
        <dbReference type="Pfam" id="PF00905"/>
    </source>
</evidence>
<evidence type="ECO:0000313" key="15">
    <source>
        <dbReference type="Proteomes" id="UP000637774"/>
    </source>
</evidence>
<keyword evidence="15" id="KW-1185">Reference proteome</keyword>
<evidence type="ECO:0000256" key="9">
    <source>
        <dbReference type="ARBA" id="ARBA00023136"/>
    </source>
</evidence>
<evidence type="ECO:0000313" key="14">
    <source>
        <dbReference type="EMBL" id="GGH85755.1"/>
    </source>
</evidence>
<keyword evidence="4" id="KW-0645">Protease</keyword>
<keyword evidence="11" id="KW-0732">Signal</keyword>
<evidence type="ECO:0000256" key="10">
    <source>
        <dbReference type="ARBA" id="ARBA00023316"/>
    </source>
</evidence>
<keyword evidence="4" id="KW-0121">Carboxypeptidase</keyword>
<keyword evidence="7" id="KW-0573">Peptidoglycan synthesis</keyword>
<keyword evidence="5" id="KW-0812">Transmembrane</keyword>
<evidence type="ECO:0000256" key="7">
    <source>
        <dbReference type="ARBA" id="ARBA00022984"/>
    </source>
</evidence>
<dbReference type="Pfam" id="PF03717">
    <property type="entry name" value="PBP_dimer"/>
    <property type="match status" value="1"/>
</dbReference>
<evidence type="ECO:0000256" key="1">
    <source>
        <dbReference type="ARBA" id="ARBA00004167"/>
    </source>
</evidence>
<dbReference type="Gene3D" id="3.40.710.10">
    <property type="entry name" value="DD-peptidase/beta-lactamase superfamily"/>
    <property type="match status" value="1"/>
</dbReference>
<name>A0ABQ2A778_9BACT</name>
<keyword evidence="3" id="KW-1003">Cell membrane</keyword>
<comment type="caution">
    <text evidence="14">The sequence shown here is derived from an EMBL/GenBank/DDBJ whole genome shotgun (WGS) entry which is preliminary data.</text>
</comment>
<keyword evidence="4" id="KW-0378">Hydrolase</keyword>
<reference evidence="15" key="1">
    <citation type="journal article" date="2019" name="Int. J. Syst. Evol. Microbiol.">
        <title>The Global Catalogue of Microorganisms (GCM) 10K type strain sequencing project: providing services to taxonomists for standard genome sequencing and annotation.</title>
        <authorList>
            <consortium name="The Broad Institute Genomics Platform"/>
            <consortium name="The Broad Institute Genome Sequencing Center for Infectious Disease"/>
            <person name="Wu L."/>
            <person name="Ma J."/>
        </authorList>
    </citation>
    <scope>NUCLEOTIDE SEQUENCE [LARGE SCALE GENOMIC DNA]</scope>
    <source>
        <strain evidence="15">CGMCC 1.14966</strain>
    </source>
</reference>
<dbReference type="PANTHER" id="PTHR30627">
    <property type="entry name" value="PEPTIDOGLYCAN D,D-TRANSPEPTIDASE"/>
    <property type="match status" value="1"/>
</dbReference>
<proteinExistence type="predicted"/>
<dbReference type="Gene3D" id="3.90.1310.10">
    <property type="entry name" value="Penicillin-binding protein 2a (Domain 2)"/>
    <property type="match status" value="1"/>
</dbReference>
<feature type="chain" id="PRO_5047208117" evidence="11">
    <location>
        <begin position="28"/>
        <end position="611"/>
    </location>
</feature>
<sequence length="611" mass="67543">MLIAFHWKTCFLAILLLLNACSSPGQQVETLPPAQDSTFGLLTPRRDISEAPRRGRILDRNDSVLVVTRPAYLLALPLRPPLDSLKLSRLLGWRDSTLWHRIEAALPYKGARPRGGVKLLLTNAEAKKIQAHQAEWPMLKLEQRTMRAYTTSAGAPVLGYAYSQAQPFLNLIQRYRRGRFYRVRNGGVETYYNGLLKGHRGYLHPLLDTLGQPHGTWAADTAFQQGQDLHLSIDVKLQAYAESLLAGRKGYLVALDPRTGEVLCAVSAPTFAPGNLTAPDRAGTRRKLLENEDMPLLNRSATQANPPGSVFKLVNAAVALQLGAIRPTTGFRCDQSLINCVHHHPQARNVSIALQYSCNPYFYQVMRKLIEHVPDSLVADTTAARHANLAAWQRYAKSFGLDTLLGVDLPREQAGFLPTPAFYDKARRTRNWKYRSIYSLSVGQGEINLTGLQMANMMAIIANRGWYYTPHFVRSVGTGGPLPRFLEKHHTLIDSVNLEALIPGMIAVMQRGGTAATSSLADVGITVAGKTGTVQNDEGDDHATFVGFAPADNPKIAVAVYLENAGFGATAAAPCAALVIEKYLRGSIAPKRKRGEQRMKYRGYQYEREHR</sequence>
<keyword evidence="9" id="KW-0472">Membrane</keyword>
<comment type="subcellular location">
    <subcellularLocation>
        <location evidence="2">Cell membrane</location>
    </subcellularLocation>
    <subcellularLocation>
        <location evidence="1">Membrane</location>
        <topology evidence="1">Single-pass membrane protein</topology>
    </subcellularLocation>
</comment>
<dbReference type="InterPro" id="IPR005311">
    <property type="entry name" value="PBP_dimer"/>
</dbReference>
<dbReference type="InterPro" id="IPR012338">
    <property type="entry name" value="Beta-lactam/transpept-like"/>
</dbReference>
<evidence type="ECO:0000256" key="11">
    <source>
        <dbReference type="SAM" id="SignalP"/>
    </source>
</evidence>
<feature type="domain" description="Penicillin-binding protein dimerisation" evidence="13">
    <location>
        <begin position="51"/>
        <end position="212"/>
    </location>
</feature>
<feature type="signal peptide" evidence="11">
    <location>
        <begin position="1"/>
        <end position="27"/>
    </location>
</feature>
<evidence type="ECO:0000256" key="8">
    <source>
        <dbReference type="ARBA" id="ARBA00022989"/>
    </source>
</evidence>
<evidence type="ECO:0000256" key="2">
    <source>
        <dbReference type="ARBA" id="ARBA00004236"/>
    </source>
</evidence>
<organism evidence="14 15">
    <name type="scientific">Hymenobacter frigidus</name>
    <dbReference type="NCBI Taxonomy" id="1524095"/>
    <lineage>
        <taxon>Bacteria</taxon>
        <taxon>Pseudomonadati</taxon>
        <taxon>Bacteroidota</taxon>
        <taxon>Cytophagia</taxon>
        <taxon>Cytophagales</taxon>
        <taxon>Hymenobacteraceae</taxon>
        <taxon>Hymenobacter</taxon>
    </lineage>
</organism>
<dbReference type="InterPro" id="IPR050515">
    <property type="entry name" value="Beta-lactam/transpept"/>
</dbReference>
<evidence type="ECO:0000256" key="5">
    <source>
        <dbReference type="ARBA" id="ARBA00022692"/>
    </source>
</evidence>
<dbReference type="SUPFAM" id="SSF56519">
    <property type="entry name" value="Penicillin binding protein dimerisation domain"/>
    <property type="match status" value="1"/>
</dbReference>
<accession>A0ABQ2A778</accession>
<gene>
    <name evidence="14" type="primary">pbpA</name>
    <name evidence="14" type="ORF">GCM10011495_20740</name>
</gene>
<evidence type="ECO:0000259" key="13">
    <source>
        <dbReference type="Pfam" id="PF03717"/>
    </source>
</evidence>
<evidence type="ECO:0000256" key="3">
    <source>
        <dbReference type="ARBA" id="ARBA00022475"/>
    </source>
</evidence>
<dbReference type="InterPro" id="IPR001460">
    <property type="entry name" value="PCN-bd_Tpept"/>
</dbReference>
<dbReference type="Pfam" id="PF00905">
    <property type="entry name" value="Transpeptidase"/>
    <property type="match status" value="1"/>
</dbReference>
<dbReference type="PANTHER" id="PTHR30627:SF2">
    <property type="entry name" value="PEPTIDOGLYCAN D,D-TRANSPEPTIDASE MRDA"/>
    <property type="match status" value="1"/>
</dbReference>
<protein>
    <submittedName>
        <fullName evidence="14">Penicillin-binding protein 2</fullName>
    </submittedName>
</protein>
<keyword evidence="8" id="KW-1133">Transmembrane helix</keyword>
<dbReference type="InterPro" id="IPR036138">
    <property type="entry name" value="PBP_dimer_sf"/>
</dbReference>
<dbReference type="RefSeq" id="WP_188561996.1">
    <property type="nucleotide sequence ID" value="NZ_BMGY01000016.1"/>
</dbReference>
<keyword evidence="6" id="KW-0133">Cell shape</keyword>
<dbReference type="Proteomes" id="UP000637774">
    <property type="component" value="Unassembled WGS sequence"/>
</dbReference>
<evidence type="ECO:0000256" key="6">
    <source>
        <dbReference type="ARBA" id="ARBA00022960"/>
    </source>
</evidence>
<feature type="domain" description="Penicillin-binding protein transpeptidase" evidence="12">
    <location>
        <begin position="250"/>
        <end position="577"/>
    </location>
</feature>